<accession>A0ABP0SUW8</accession>
<evidence type="ECO:0000313" key="4">
    <source>
        <dbReference type="EMBL" id="CAK9116024.1"/>
    </source>
</evidence>
<keyword evidence="1" id="KW-0489">Methyltransferase</keyword>
<keyword evidence="5" id="KW-1185">Reference proteome</keyword>
<proteinExistence type="predicted"/>
<dbReference type="EMBL" id="CAXAMN010028295">
    <property type="protein sequence ID" value="CAK9116024.1"/>
    <property type="molecule type" value="Genomic_DNA"/>
</dbReference>
<feature type="region of interest" description="Disordered" evidence="3">
    <location>
        <begin position="265"/>
        <end position="297"/>
    </location>
</feature>
<dbReference type="Proteomes" id="UP001642484">
    <property type="component" value="Unassembled WGS sequence"/>
</dbReference>
<evidence type="ECO:0008006" key="6">
    <source>
        <dbReference type="Google" id="ProtNLM"/>
    </source>
</evidence>
<dbReference type="InterPro" id="IPR001525">
    <property type="entry name" value="C5_MeTfrase"/>
</dbReference>
<feature type="compositionally biased region" description="Low complexity" evidence="3">
    <location>
        <begin position="279"/>
        <end position="288"/>
    </location>
</feature>
<feature type="compositionally biased region" description="Basic and acidic residues" evidence="3">
    <location>
        <begin position="171"/>
        <end position="187"/>
    </location>
</feature>
<feature type="compositionally biased region" description="Basic and acidic residues" evidence="3">
    <location>
        <begin position="450"/>
        <end position="484"/>
    </location>
</feature>
<evidence type="ECO:0000256" key="2">
    <source>
        <dbReference type="ARBA" id="ARBA00022679"/>
    </source>
</evidence>
<reference evidence="4 5" key="1">
    <citation type="submission" date="2024-02" db="EMBL/GenBank/DDBJ databases">
        <authorList>
            <person name="Chen Y."/>
            <person name="Shah S."/>
            <person name="Dougan E. K."/>
            <person name="Thang M."/>
            <person name="Chan C."/>
        </authorList>
    </citation>
    <scope>NUCLEOTIDE SEQUENCE [LARGE SCALE GENOMIC DNA]</scope>
</reference>
<feature type="region of interest" description="Disordered" evidence="3">
    <location>
        <begin position="167"/>
        <end position="243"/>
    </location>
</feature>
<evidence type="ECO:0000256" key="1">
    <source>
        <dbReference type="ARBA" id="ARBA00022603"/>
    </source>
</evidence>
<evidence type="ECO:0000313" key="5">
    <source>
        <dbReference type="Proteomes" id="UP001642484"/>
    </source>
</evidence>
<dbReference type="InterPro" id="IPR029063">
    <property type="entry name" value="SAM-dependent_MTases_sf"/>
</dbReference>
<sequence length="1520" mass="169340">MLRPAARGVLRRPVHGPLDGAPGPRELWKEGSEVAVHEIGVEDMEIGSFIAFTDASYYGAKMKVAGTLKGVDVQSEAIHYHLNVTGTTSEGLLKYQSGRPGTTIRIHRCPTTCTGERIAEDLVHGLRMQRPSRLGGEEGWMRSLEAVDPVEPGMDELGALRARDAGLAPVRGDHPDDGGGKAAEDKGKHRSPSRKKEKKKEKKRSRGRSSKKKKKGKHRSPSPKDKEDKLDGRQPRLASMKDYDNLFAGTGLDRREKVRRRVLHRAKKAAKRKTKDKSSSGSGSSSSKETSDFGEEVEDTLLEGETKIQRVAQRAPGALAWQALTKMRANLLQEAGAEQKGGSLGPVAMLYMRQHVQRRATGPAARELLTLAMAADMMLKARPAKALDVLLQRMKAVEAGLMGSHWSVTQRLEVGPGDLLSMTGQEELVSAQRAAHTEARTRMLASYPEGRARSGKADGKGKDKGRDKGKGKGGKEKGKTHPKEDQGLYIEVERFCELGLKSVGVDWTTVFAVRGIDYKGEEVKVAKWVTWANIGPALPKEIGAVPLEEVTQPKVMVEDAAWGEMRAGLVKSGVCCYLEESEVFHIGSTPLLNGLFGVSKEEWTPENVEICRLIMNLVPLNELCEPLGGDVDTLPSWGMMNPYFLQPNENLLISSEDVKCFFYTMQVPRCWTKFLTFNQVVPDHVLPPELQGHTTYLASRVLPMGCLNSVSIAQHVHRNLVRWSTVEGRAAHVDEAELRKDRSFTVANPCWRVYLDNYDVLEKVEATGMVEVEGTVPGGILALRQEYERWEIPRNEKKAVERSSRCELQGATVDGLRGVAIPKEAKQEKYFSLAITLVQQRKVSQRQMQVVCGGLVYFSMFRRPMLGTLNAVWRFIESFNNVEARYQVLPRECKLELIRYLCLMPLVRMDFRTEVHPMVTCSDASLSGGGVCCSSGLTSVGTMAVEGGLRGERPQPLDSLQVVVIGLFDGIGALRVATELQGVSVLGYVSVEKEAAARRVVESHYPGVLHYDDVAAVQDEDVRGWSLKFSEGALVLIGAGPPCQGVSGLNADRKGALRDARSCLYVHVSRITQLVKGHFRWCQVHTLMESVSSMDQADRDHMSRDFGAQPVHIDAGNLSWCHRPRLYWCTWELVEGEGATLDTSQSVTVWWLVARQELSEVVEAGWDKVVPTASFPTFTTSRPSSTPGRKPAGLRECAAHELKRWSNDLHRFPPYQYMDRHRLVNRQGELRVPTVAEREVMLGFPAHYTAGCCSKGDRKKEGYLDRRLTLLGNSSSVPVVGWLLSQLISRLVGGTPMTPQEVVDKIRPGTAESIQGRLVRLPLRRAQPGAGSEQELAFKLCNMVSVKGEDILLTTPSTQLVKFHRLRATIPAKLWRCVVTGWKWRRTSSRRLRATMSRINALVLCSNAQFFWAYVSTDTNPADKPSRWENLHLPTDRRRLDPLVCDYLEHLWSGWRVTRWPAYRTFSLDCVTICRQPGGSCVHGSTMKYQAERRPCLSMSCRRWPDGQFLITTMPLHFHC</sequence>
<dbReference type="Gene3D" id="3.40.50.150">
    <property type="entry name" value="Vaccinia Virus protein VP39"/>
    <property type="match status" value="1"/>
</dbReference>
<dbReference type="Pfam" id="PF00145">
    <property type="entry name" value="DNA_methylase"/>
    <property type="match status" value="1"/>
</dbReference>
<protein>
    <recommendedName>
        <fullName evidence="6">DNA (cytosine-5-)-methyltransferase</fullName>
    </recommendedName>
</protein>
<keyword evidence="2" id="KW-0808">Transferase</keyword>
<organism evidence="4 5">
    <name type="scientific">Durusdinium trenchii</name>
    <dbReference type="NCBI Taxonomy" id="1381693"/>
    <lineage>
        <taxon>Eukaryota</taxon>
        <taxon>Sar</taxon>
        <taxon>Alveolata</taxon>
        <taxon>Dinophyceae</taxon>
        <taxon>Suessiales</taxon>
        <taxon>Symbiodiniaceae</taxon>
        <taxon>Durusdinium</taxon>
    </lineage>
</organism>
<comment type="caution">
    <text evidence="4">The sequence shown here is derived from an EMBL/GenBank/DDBJ whole genome shotgun (WGS) entry which is preliminary data.</text>
</comment>
<feature type="region of interest" description="Disordered" evidence="3">
    <location>
        <begin position="1"/>
        <end position="26"/>
    </location>
</feature>
<gene>
    <name evidence="4" type="ORF">CCMP2556_LOCUS53733</name>
</gene>
<evidence type="ECO:0000256" key="3">
    <source>
        <dbReference type="SAM" id="MobiDB-lite"/>
    </source>
</evidence>
<feature type="compositionally biased region" description="Basic residues" evidence="3">
    <location>
        <begin position="188"/>
        <end position="221"/>
    </location>
</feature>
<feature type="region of interest" description="Disordered" evidence="3">
    <location>
        <begin position="443"/>
        <end position="484"/>
    </location>
</feature>
<feature type="compositionally biased region" description="Basic residues" evidence="3">
    <location>
        <begin position="265"/>
        <end position="275"/>
    </location>
</feature>
<feature type="compositionally biased region" description="Basic and acidic residues" evidence="3">
    <location>
        <begin position="222"/>
        <end position="243"/>
    </location>
</feature>
<dbReference type="SUPFAM" id="SSF53335">
    <property type="entry name" value="S-adenosyl-L-methionine-dependent methyltransferases"/>
    <property type="match status" value="1"/>
</dbReference>
<name>A0ABP0SUW8_9DINO</name>